<dbReference type="GO" id="GO:0006508">
    <property type="term" value="P:proteolysis"/>
    <property type="evidence" value="ECO:0007669"/>
    <property type="project" value="InterPro"/>
</dbReference>
<keyword evidence="6" id="KW-1185">Reference proteome</keyword>
<accession>A0AAD3DHG5</accession>
<proteinExistence type="inferred from homology"/>
<dbReference type="PANTHER" id="PTHR43248">
    <property type="entry name" value="2-SUCCINYL-6-HYDROXY-2,4-CYCLOHEXADIENE-1-CARBOXYLATE SYNTHASE"/>
    <property type="match status" value="1"/>
</dbReference>
<evidence type="ECO:0000313" key="6">
    <source>
        <dbReference type="Proteomes" id="UP001054857"/>
    </source>
</evidence>
<comment type="caution">
    <text evidence="5">The sequence shown here is derived from an EMBL/GenBank/DDBJ whole genome shotgun (WGS) entry which is preliminary data.</text>
</comment>
<evidence type="ECO:0000256" key="2">
    <source>
        <dbReference type="ARBA" id="ARBA00022801"/>
    </source>
</evidence>
<reference evidence="5 6" key="1">
    <citation type="journal article" date="2021" name="Sci. Rep.">
        <title>Genome sequencing of the multicellular alga Astrephomene provides insights into convergent evolution of germ-soma differentiation.</title>
        <authorList>
            <person name="Yamashita S."/>
            <person name="Yamamoto K."/>
            <person name="Matsuzaki R."/>
            <person name="Suzuki S."/>
            <person name="Yamaguchi H."/>
            <person name="Hirooka S."/>
            <person name="Minakuchi Y."/>
            <person name="Miyagishima S."/>
            <person name="Kawachi M."/>
            <person name="Toyoda A."/>
            <person name="Nozaki H."/>
        </authorList>
    </citation>
    <scope>NUCLEOTIDE SEQUENCE [LARGE SCALE GENOMIC DNA]</scope>
    <source>
        <strain evidence="5 6">NIES-4017</strain>
    </source>
</reference>
<keyword evidence="2" id="KW-0378">Hydrolase</keyword>
<dbReference type="GO" id="GO:0008233">
    <property type="term" value="F:peptidase activity"/>
    <property type="evidence" value="ECO:0007669"/>
    <property type="project" value="InterPro"/>
</dbReference>
<dbReference type="InterPro" id="IPR029058">
    <property type="entry name" value="AB_hydrolase_fold"/>
</dbReference>
<dbReference type="SUPFAM" id="SSF53474">
    <property type="entry name" value="alpha/beta-Hydrolases"/>
    <property type="match status" value="1"/>
</dbReference>
<organism evidence="5 6">
    <name type="scientific">Astrephomene gubernaculifera</name>
    <dbReference type="NCBI Taxonomy" id="47775"/>
    <lineage>
        <taxon>Eukaryota</taxon>
        <taxon>Viridiplantae</taxon>
        <taxon>Chlorophyta</taxon>
        <taxon>core chlorophytes</taxon>
        <taxon>Chlorophyceae</taxon>
        <taxon>CS clade</taxon>
        <taxon>Chlamydomonadales</taxon>
        <taxon>Astrephomenaceae</taxon>
        <taxon>Astrephomene</taxon>
    </lineage>
</organism>
<dbReference type="InterPro" id="IPR000073">
    <property type="entry name" value="AB_hydrolase_1"/>
</dbReference>
<dbReference type="EMBL" id="BMAR01000001">
    <property type="protein sequence ID" value="GFR40817.1"/>
    <property type="molecule type" value="Genomic_DNA"/>
</dbReference>
<feature type="domain" description="AB hydrolase-1" evidence="4">
    <location>
        <begin position="126"/>
        <end position="248"/>
    </location>
</feature>
<dbReference type="Gene3D" id="3.40.50.1820">
    <property type="entry name" value="alpha/beta hydrolase"/>
    <property type="match status" value="1"/>
</dbReference>
<feature type="compositionally biased region" description="Low complexity" evidence="3">
    <location>
        <begin position="381"/>
        <end position="393"/>
    </location>
</feature>
<evidence type="ECO:0000259" key="4">
    <source>
        <dbReference type="Pfam" id="PF00561"/>
    </source>
</evidence>
<comment type="similarity">
    <text evidence="1">Belongs to the peptidase S33 family.</text>
</comment>
<name>A0AAD3DHG5_9CHLO</name>
<dbReference type="InterPro" id="IPR002410">
    <property type="entry name" value="Peptidase_S33"/>
</dbReference>
<protein>
    <recommendedName>
        <fullName evidence="4">AB hydrolase-1 domain-containing protein</fullName>
    </recommendedName>
</protein>
<feature type="region of interest" description="Disordered" evidence="3">
    <location>
        <begin position="381"/>
        <end position="403"/>
    </location>
</feature>
<dbReference type="PRINTS" id="PR00793">
    <property type="entry name" value="PROAMNOPTASE"/>
</dbReference>
<dbReference type="Pfam" id="PF00561">
    <property type="entry name" value="Abhydrolase_1"/>
    <property type="match status" value="1"/>
</dbReference>
<sequence>MLSGSLRIARICRGYAPVVFLPVRSLHISTTTLAPPVPCRNPVPKMDGLRQSPAHKRQRTSIEVAGVTSGHEQGRTFSVPGLVVREHTFTVPLDYSGKEGPYKGQTITLFARELLGPSRNENLPFLVYLQGGPGFEAPRPCDASSWIKSAVGSHRVLLLDQRGTGRSAPITCSNLGRRGGPQQQAEYLALFRADSIVRDCELVRRLLVPPTCFGGKWAVLGQSFGGFCATTYLSQAPEGLMEALLTGGLPPAIRSPCAAEAVYTALHRRVLAANAKYYERFPGDVELVCRIVRYLAGQPGGRVDLPSGTHLTPRLLQTLGLSGLGSGGGFERLHFLLDGFFDAEGDMNPAFGKAFESWQSWDTNPLYALLHEPCYCQQPPHGAAAAAGEGNPAAPGPAPGVPPRWAADRVRDSVAFAGAFDAVAAAAEGRPVMFTGECVYRFMYDDVAALRPYKATAEVMAEKADWGPLYDDAVLANNRVPVAALSYVDDLYVDYDLSMDTAASIKGLKLWVTNEYRHSGIRDDGGRIFDRLLGMARNAVFD</sequence>
<dbReference type="InterPro" id="IPR051601">
    <property type="entry name" value="Serine_prot/Carboxylest_S33"/>
</dbReference>
<evidence type="ECO:0000313" key="5">
    <source>
        <dbReference type="EMBL" id="GFR40817.1"/>
    </source>
</evidence>
<evidence type="ECO:0000256" key="1">
    <source>
        <dbReference type="ARBA" id="ARBA00010088"/>
    </source>
</evidence>
<dbReference type="PANTHER" id="PTHR43248:SF2">
    <property type="entry name" value="PROLYL AMINOPEPTIDASE"/>
    <property type="match status" value="1"/>
</dbReference>
<gene>
    <name evidence="5" type="ORF">Agub_g1439</name>
</gene>
<dbReference type="Proteomes" id="UP001054857">
    <property type="component" value="Unassembled WGS sequence"/>
</dbReference>
<dbReference type="AlphaFoldDB" id="A0AAD3DHG5"/>
<evidence type="ECO:0000256" key="3">
    <source>
        <dbReference type="SAM" id="MobiDB-lite"/>
    </source>
</evidence>